<dbReference type="PANTHER" id="PTHR47197:SF3">
    <property type="entry name" value="DIHYDRO-HEME D1 DEHYDROGENASE"/>
    <property type="match status" value="1"/>
</dbReference>
<sequence length="674" mass="70974">MPLRRLKVSELGNKSKIAGGGQGVVFTAPGVRMQYANRLVYKEYRPANRVDVDVRALESMPAHLESLPFGAGAELLSIVAWPCRLVTDDSTGEVLGFVMPAIPDPFFVDMTKASGRVRVTGEFQHLLNDDSFLARRGIALTDRNRYELLTRTAEALSILHRHGIAVGDLSPKNLLFSLTPTRAVYFIDCDAMRLHNRSVLPQLETPGWEVHTTNPTEELATPASDNHKLGLLALRLLTGDQTTRDPTRLPPTVAHRIRQLIHAALDPDPTTRPTATDWIPDLTTATTTANTTPPPQPPPTLTRPIVTTHPGPTVNPPPPQPLPPPPPNTPRRQPVSGRVKAVAAGAAVFAVVVAWAVHSTGGGNGSGGDRTGKPTAAQVISGNSPLRVTGVDTVGHSPWGVGVDADTRTAFVTNADDNTITTIDLDTGATGTLPAAAKPTAVAVDQAGHLAYVTNALARSVSVIDTRTVQFTATVQVGAGPYGIALDRTGRTAYVSNFDEDSVSVIDTRRRVVTATVRVGGHPYGIAVDQSTGNVYVATARDNAVTVVDGAGSSIVAVVPVGEEPWGVAVESGTAYVTNHRSGTVSVIDTSRRAVVGTITVGNGPVGVAFAPGGRTEYVTDHGVDTVSVIDAAARRVTDTVRVGNNPHGICFDRTTGAAYITDFTVGTVSIVGR</sequence>
<feature type="compositionally biased region" description="Pro residues" evidence="1">
    <location>
        <begin position="313"/>
        <end position="329"/>
    </location>
</feature>
<proteinExistence type="predicted"/>
<organism evidence="3 4">
    <name type="scientific">Nocardia aurantia</name>
    <dbReference type="NCBI Taxonomy" id="2585199"/>
    <lineage>
        <taxon>Bacteria</taxon>
        <taxon>Bacillati</taxon>
        <taxon>Actinomycetota</taxon>
        <taxon>Actinomycetes</taxon>
        <taxon>Mycobacteriales</taxon>
        <taxon>Nocardiaceae</taxon>
        <taxon>Nocardia</taxon>
    </lineage>
</organism>
<dbReference type="OrthoDB" id="4061674at2"/>
<dbReference type="Gene3D" id="1.10.510.10">
    <property type="entry name" value="Transferase(Phosphotransferase) domain 1"/>
    <property type="match status" value="1"/>
</dbReference>
<dbReference type="GO" id="GO:0016829">
    <property type="term" value="F:lyase activity"/>
    <property type="evidence" value="ECO:0007669"/>
    <property type="project" value="UniProtKB-KW"/>
</dbReference>
<evidence type="ECO:0000259" key="2">
    <source>
        <dbReference type="PROSITE" id="PS50011"/>
    </source>
</evidence>
<dbReference type="Gene3D" id="2.130.10.10">
    <property type="entry name" value="YVTN repeat-like/Quinoprotein amine dehydrogenase"/>
    <property type="match status" value="2"/>
</dbReference>
<dbReference type="AlphaFoldDB" id="A0A7K0DJV0"/>
<comment type="caution">
    <text evidence="3">The sequence shown here is derived from an EMBL/GenBank/DDBJ whole genome shotgun (WGS) entry which is preliminary data.</text>
</comment>
<gene>
    <name evidence="3" type="primary">vgb_1</name>
    <name evidence="3" type="ORF">NRB56_15480</name>
</gene>
<dbReference type="InterPro" id="IPR000719">
    <property type="entry name" value="Prot_kinase_dom"/>
</dbReference>
<dbReference type="RefSeq" id="WP_153339837.1">
    <property type="nucleotide sequence ID" value="NZ_WEGI01000003.1"/>
</dbReference>
<dbReference type="InterPro" id="IPR011045">
    <property type="entry name" value="N2O_reductase_N"/>
</dbReference>
<accession>A0A7K0DJV0</accession>
<reference evidence="3 4" key="1">
    <citation type="submission" date="2019-10" db="EMBL/GenBank/DDBJ databases">
        <title>Nocardia macrotermitis sp. nov. and Nocardia aurantia sp. nov., isolated from the gut of fungus growing-termite Macrotermes natalensis.</title>
        <authorList>
            <person name="Benndorf R."/>
            <person name="Schwitalla J."/>
            <person name="Martin K."/>
            <person name="De Beer W."/>
            <person name="Kaster A.-K."/>
            <person name="Vollmers J."/>
            <person name="Poulsen M."/>
            <person name="Beemelmanns C."/>
        </authorList>
    </citation>
    <scope>NUCLEOTIDE SEQUENCE [LARGE SCALE GENOMIC DNA]</scope>
    <source>
        <strain evidence="3 4">RB56</strain>
    </source>
</reference>
<dbReference type="PANTHER" id="PTHR47197">
    <property type="entry name" value="PROTEIN NIRF"/>
    <property type="match status" value="1"/>
</dbReference>
<evidence type="ECO:0000313" key="3">
    <source>
        <dbReference type="EMBL" id="MQY25989.1"/>
    </source>
</evidence>
<keyword evidence="4" id="KW-1185">Reference proteome</keyword>
<dbReference type="NCBIfam" id="TIGR02276">
    <property type="entry name" value="beta_rpt_yvtn"/>
    <property type="match status" value="5"/>
</dbReference>
<evidence type="ECO:0000313" key="4">
    <source>
        <dbReference type="Proteomes" id="UP000431401"/>
    </source>
</evidence>
<dbReference type="GO" id="GO:0005524">
    <property type="term" value="F:ATP binding"/>
    <property type="evidence" value="ECO:0007669"/>
    <property type="project" value="InterPro"/>
</dbReference>
<dbReference type="PROSITE" id="PS50011">
    <property type="entry name" value="PROTEIN_KINASE_DOM"/>
    <property type="match status" value="1"/>
</dbReference>
<dbReference type="InterPro" id="IPR011964">
    <property type="entry name" value="YVTN_b-propeller_repeat"/>
</dbReference>
<dbReference type="EC" id="4.2.99.-" evidence="3"/>
<dbReference type="SUPFAM" id="SSF56112">
    <property type="entry name" value="Protein kinase-like (PK-like)"/>
    <property type="match status" value="1"/>
</dbReference>
<name>A0A7K0DJV0_9NOCA</name>
<evidence type="ECO:0000256" key="1">
    <source>
        <dbReference type="SAM" id="MobiDB-lite"/>
    </source>
</evidence>
<feature type="compositionally biased region" description="Pro residues" evidence="1">
    <location>
        <begin position="292"/>
        <end position="301"/>
    </location>
</feature>
<dbReference type="InterPro" id="IPR015943">
    <property type="entry name" value="WD40/YVTN_repeat-like_dom_sf"/>
</dbReference>
<dbReference type="InterPro" id="IPR011009">
    <property type="entry name" value="Kinase-like_dom_sf"/>
</dbReference>
<dbReference type="SUPFAM" id="SSF50974">
    <property type="entry name" value="Nitrous oxide reductase, N-terminal domain"/>
    <property type="match status" value="1"/>
</dbReference>
<feature type="domain" description="Protein kinase" evidence="2">
    <location>
        <begin position="11"/>
        <end position="284"/>
    </location>
</feature>
<dbReference type="Proteomes" id="UP000431401">
    <property type="component" value="Unassembled WGS sequence"/>
</dbReference>
<keyword evidence="3" id="KW-0456">Lyase</keyword>
<dbReference type="InterPro" id="IPR051200">
    <property type="entry name" value="Host-pathogen_enzymatic-act"/>
</dbReference>
<dbReference type="EMBL" id="WEGI01000003">
    <property type="protein sequence ID" value="MQY25989.1"/>
    <property type="molecule type" value="Genomic_DNA"/>
</dbReference>
<feature type="region of interest" description="Disordered" evidence="1">
    <location>
        <begin position="285"/>
        <end position="337"/>
    </location>
</feature>
<protein>
    <submittedName>
        <fullName evidence="3">Virginiamycin B lyase</fullName>
        <ecNumber evidence="3">4.2.99.-</ecNumber>
    </submittedName>
</protein>
<dbReference type="GO" id="GO:0004672">
    <property type="term" value="F:protein kinase activity"/>
    <property type="evidence" value="ECO:0007669"/>
    <property type="project" value="InterPro"/>
</dbReference>